<feature type="transmembrane region" description="Helical" evidence="1">
    <location>
        <begin position="28"/>
        <end position="52"/>
    </location>
</feature>
<dbReference type="AlphaFoldDB" id="A0A6I6ACM2"/>
<dbReference type="KEGG" id="gim:F1728_14885"/>
<dbReference type="Proteomes" id="UP000427281">
    <property type="component" value="Chromosome"/>
</dbReference>
<organism evidence="3 4">
    <name type="scientific">Gimesia benthica</name>
    <dbReference type="NCBI Taxonomy" id="2608982"/>
    <lineage>
        <taxon>Bacteria</taxon>
        <taxon>Pseudomonadati</taxon>
        <taxon>Planctomycetota</taxon>
        <taxon>Planctomycetia</taxon>
        <taxon>Planctomycetales</taxon>
        <taxon>Planctomycetaceae</taxon>
        <taxon>Gimesia</taxon>
    </lineage>
</organism>
<keyword evidence="1" id="KW-0812">Transmembrane</keyword>
<keyword evidence="4" id="KW-1185">Reference proteome</keyword>
<dbReference type="Pfam" id="PF07596">
    <property type="entry name" value="SBP_bac_10"/>
    <property type="match status" value="1"/>
</dbReference>
<evidence type="ECO:0000313" key="3">
    <source>
        <dbReference type="EMBL" id="QGQ23888.1"/>
    </source>
</evidence>
<dbReference type="EMBL" id="CP043930">
    <property type="protein sequence ID" value="QGQ23888.1"/>
    <property type="molecule type" value="Genomic_DNA"/>
</dbReference>
<evidence type="ECO:0000313" key="4">
    <source>
        <dbReference type="Proteomes" id="UP000427281"/>
    </source>
</evidence>
<protein>
    <submittedName>
        <fullName evidence="3">DUF1559 domain-containing protein</fullName>
    </submittedName>
</protein>
<dbReference type="InterPro" id="IPR012902">
    <property type="entry name" value="N_methyl_site"/>
</dbReference>
<keyword evidence="1" id="KW-0472">Membrane</keyword>
<feature type="domain" description="DUF1559" evidence="2">
    <location>
        <begin position="53"/>
        <end position="323"/>
    </location>
</feature>
<keyword evidence="1" id="KW-1133">Transmembrane helix</keyword>
<dbReference type="Pfam" id="PF07963">
    <property type="entry name" value="N_methyl"/>
    <property type="match status" value="1"/>
</dbReference>
<name>A0A6I6ACM2_9PLAN</name>
<evidence type="ECO:0000256" key="1">
    <source>
        <dbReference type="SAM" id="Phobius"/>
    </source>
</evidence>
<dbReference type="InterPro" id="IPR045584">
    <property type="entry name" value="Pilin-like"/>
</dbReference>
<dbReference type="SUPFAM" id="SSF54523">
    <property type="entry name" value="Pili subunits"/>
    <property type="match status" value="1"/>
</dbReference>
<dbReference type="PANTHER" id="PTHR30093:SF2">
    <property type="entry name" value="TYPE II SECRETION SYSTEM PROTEIN H"/>
    <property type="match status" value="1"/>
</dbReference>
<dbReference type="PANTHER" id="PTHR30093">
    <property type="entry name" value="GENERAL SECRETION PATHWAY PROTEIN G"/>
    <property type="match status" value="1"/>
</dbReference>
<accession>A0A6I6ACM2</accession>
<dbReference type="PROSITE" id="PS00409">
    <property type="entry name" value="PROKAR_NTER_METHYL"/>
    <property type="match status" value="1"/>
</dbReference>
<dbReference type="Gene3D" id="3.30.700.10">
    <property type="entry name" value="Glycoprotein, Type 4 Pilin"/>
    <property type="match status" value="1"/>
</dbReference>
<dbReference type="NCBIfam" id="TIGR04294">
    <property type="entry name" value="pre_pil_HX9DG"/>
    <property type="match status" value="1"/>
</dbReference>
<gene>
    <name evidence="3" type="ORF">F1728_14885</name>
</gene>
<reference evidence="3 4" key="1">
    <citation type="submission" date="2019-09" db="EMBL/GenBank/DDBJ databases">
        <title>Gimesia benthica sp. nov., a novel bacterium isolated from deep-sea water of the Northwest Indian Ocean.</title>
        <authorList>
            <person name="Dai X."/>
        </authorList>
    </citation>
    <scope>NUCLEOTIDE SEQUENCE [LARGE SCALE GENOMIC DNA]</scope>
    <source>
        <strain evidence="3 4">E7</strain>
    </source>
</reference>
<sequence>MKHSFIFVFAHPCFEEIAVPNPTFRRKGFTLIELLVVIAIIAILIALLLPAVQQAREAARRSSCKNNLKQIGLALHNYNETFSVFPYATSNPGQCGFSNVTNHKGWLYLLPYLEQAPLYNQFNFSAATGQRNTGSGTLAGGGAITSGNAALTTTILQPLLCPSDDGQRFYGAADTTYGSGVANTARTSYDFVVNEANSCPTWVSISKTTRTMFGTNSACRIRDVKDGTSNTAAVVETTLEVVDGVTNSWATAQHVGLGIDFATPPNLYINYWKCCGWDSTPYARTPIFGRLGEWGSPGSTHVGGMHILMADGAVRFISENLDATTRQRLAYMSDGQVLGEF</sequence>
<dbReference type="InterPro" id="IPR011453">
    <property type="entry name" value="DUF1559"/>
</dbReference>
<dbReference type="NCBIfam" id="TIGR02532">
    <property type="entry name" value="IV_pilin_GFxxxE"/>
    <property type="match status" value="1"/>
</dbReference>
<evidence type="ECO:0000259" key="2">
    <source>
        <dbReference type="Pfam" id="PF07596"/>
    </source>
</evidence>
<proteinExistence type="predicted"/>
<dbReference type="InterPro" id="IPR027558">
    <property type="entry name" value="Pre_pil_HX9DG_C"/>
</dbReference>